<evidence type="ECO:0000313" key="3">
    <source>
        <dbReference type="EMBL" id="PMS18128.1"/>
    </source>
</evidence>
<dbReference type="InterPro" id="IPR041180">
    <property type="entry name" value="Nmad2"/>
</dbReference>
<reference evidence="3 4" key="1">
    <citation type="submission" date="2018-01" db="EMBL/GenBank/DDBJ databases">
        <title>Whole genome analyses suggest that Burkholderia sensu lato contains two further novel genera in the rhizoxinica-symbiotica group Mycetohabitans gen. nov., and Trinickia gen. nov.: implications for the evolution of diazotrophy and nodulation in the Burkholderiaceae.</title>
        <authorList>
            <person name="Estrada-de los Santos P."/>
            <person name="Palmer M."/>
            <person name="Chavez-Ramirez B."/>
            <person name="Beukes C."/>
            <person name="Steenkamp E.T."/>
            <person name="Hirsch A.M."/>
            <person name="Manyaka P."/>
            <person name="Maluk M."/>
            <person name="Lafos M."/>
            <person name="Crook M."/>
            <person name="Gross E."/>
            <person name="Simon M.F."/>
            <person name="Bueno dos Reis Junior F."/>
            <person name="Poole P.S."/>
            <person name="Venter S.N."/>
            <person name="James E.K."/>
        </authorList>
    </citation>
    <scope>NUCLEOTIDE SEQUENCE [LARGE SCALE GENOMIC DNA]</scope>
    <source>
        <strain evidence="3 4">GIMN1.004</strain>
    </source>
</reference>
<accession>A0A2N7VLV1</accession>
<dbReference type="Pfam" id="PF18753">
    <property type="entry name" value="Nmad2"/>
    <property type="match status" value="1"/>
</dbReference>
<evidence type="ECO:0000259" key="2">
    <source>
        <dbReference type="Pfam" id="PF18753"/>
    </source>
</evidence>
<evidence type="ECO:0000313" key="4">
    <source>
        <dbReference type="Proteomes" id="UP000235616"/>
    </source>
</evidence>
<dbReference type="OrthoDB" id="2080678at2"/>
<sequence length="264" mass="29816">MKLLKYVMTSDTGLAPNPYFDICSLALCTPNHMNARLQRGDWIVGHSCKATGNRLVYAMRLTSVLDMDRYFRDYPQKRPVMNGKPEQRCGDNLYFREGVHWRRVPSAGHNSVDLFVQDSGRPVFLAEGPENFWYFGAASSMPESLAFANLFPGLVLRRQGIQYVYDAASIEKFIHWLESIDASGRLGSPRDKEPDNYRHYLTAIEPRHVWQRASDEVGTGNEAGNAADRVDVNHCRRDEDRGCGIPSPTQGGEVRAVKRTCGSR</sequence>
<dbReference type="AlphaFoldDB" id="A0A2N7VLV1"/>
<keyword evidence="4" id="KW-1185">Reference proteome</keyword>
<dbReference type="RefSeq" id="WP_102646783.1">
    <property type="nucleotide sequence ID" value="NZ_PNYA01000016.1"/>
</dbReference>
<evidence type="ECO:0000256" key="1">
    <source>
        <dbReference type="SAM" id="MobiDB-lite"/>
    </source>
</evidence>
<dbReference type="EMBL" id="PNYA01000016">
    <property type="protein sequence ID" value="PMS18128.1"/>
    <property type="molecule type" value="Genomic_DNA"/>
</dbReference>
<proteinExistence type="predicted"/>
<gene>
    <name evidence="3" type="ORF">C0Z18_18000</name>
</gene>
<comment type="caution">
    <text evidence="3">The sequence shown here is derived from an EMBL/GenBank/DDBJ whole genome shotgun (WGS) entry which is preliminary data.</text>
</comment>
<dbReference type="Proteomes" id="UP000235616">
    <property type="component" value="Unassembled WGS sequence"/>
</dbReference>
<feature type="region of interest" description="Disordered" evidence="1">
    <location>
        <begin position="239"/>
        <end position="264"/>
    </location>
</feature>
<name>A0A2N7VLV1_9BURK</name>
<organism evidence="3 4">
    <name type="scientific">Trinickia dabaoshanensis</name>
    <dbReference type="NCBI Taxonomy" id="564714"/>
    <lineage>
        <taxon>Bacteria</taxon>
        <taxon>Pseudomonadati</taxon>
        <taxon>Pseudomonadota</taxon>
        <taxon>Betaproteobacteria</taxon>
        <taxon>Burkholderiales</taxon>
        <taxon>Burkholderiaceae</taxon>
        <taxon>Trinickia</taxon>
    </lineage>
</organism>
<protein>
    <recommendedName>
        <fullName evidence="2">Nucleotide modification associated domain-containing protein</fullName>
    </recommendedName>
</protein>
<feature type="domain" description="Nucleotide modification associated" evidence="2">
    <location>
        <begin position="3"/>
        <end position="190"/>
    </location>
</feature>